<dbReference type="PANTHER" id="PTHR43229:SF2">
    <property type="entry name" value="NODULATION PROTEIN J"/>
    <property type="match status" value="1"/>
</dbReference>
<dbReference type="PANTHER" id="PTHR43229">
    <property type="entry name" value="NODULATION PROTEIN J"/>
    <property type="match status" value="1"/>
</dbReference>
<evidence type="ECO:0000256" key="4">
    <source>
        <dbReference type="ARBA" id="ARBA00023136"/>
    </source>
</evidence>
<feature type="domain" description="ABC-2 type transporter transmembrane" evidence="6">
    <location>
        <begin position="4"/>
        <end position="222"/>
    </location>
</feature>
<feature type="transmembrane region" description="Helical" evidence="5">
    <location>
        <begin position="174"/>
        <end position="194"/>
    </location>
</feature>
<dbReference type="GO" id="GO:0016020">
    <property type="term" value="C:membrane"/>
    <property type="evidence" value="ECO:0007669"/>
    <property type="project" value="UniProtKB-SubCell"/>
</dbReference>
<evidence type="ECO:0000313" key="9">
    <source>
        <dbReference type="Proteomes" id="UP000726105"/>
    </source>
</evidence>
<keyword evidence="3 5" id="KW-1133">Transmembrane helix</keyword>
<dbReference type="GO" id="GO:0140359">
    <property type="term" value="F:ABC-type transporter activity"/>
    <property type="evidence" value="ECO:0007669"/>
    <property type="project" value="InterPro"/>
</dbReference>
<name>A0A935M4Q1_9MICO</name>
<evidence type="ECO:0000256" key="2">
    <source>
        <dbReference type="ARBA" id="ARBA00022692"/>
    </source>
</evidence>
<dbReference type="EMBL" id="JADJIB010000005">
    <property type="protein sequence ID" value="MBK7274420.1"/>
    <property type="molecule type" value="Genomic_DNA"/>
</dbReference>
<comment type="caution">
    <text evidence="7">The sequence shown here is derived from an EMBL/GenBank/DDBJ whole genome shotgun (WGS) entry which is preliminary data.</text>
</comment>
<reference evidence="7 9" key="1">
    <citation type="submission" date="2020-10" db="EMBL/GenBank/DDBJ databases">
        <title>Connecting structure to function with the recovery of over 1000 high-quality activated sludge metagenome-assembled genomes encoding full-length rRNA genes using long-read sequencing.</title>
        <authorList>
            <person name="Singleton C.M."/>
            <person name="Petriglieri F."/>
            <person name="Kristensen J.M."/>
            <person name="Kirkegaard R.H."/>
            <person name="Michaelsen T.Y."/>
            <person name="Andersen M.H."/>
            <person name="Karst S.M."/>
            <person name="Dueholm M.S."/>
            <person name="Nielsen P.H."/>
            <person name="Albertsen M."/>
        </authorList>
    </citation>
    <scope>NUCLEOTIDE SEQUENCE [LARGE SCALE GENOMIC DNA]</scope>
    <source>
        <strain evidence="7">Ega_18-Q3-R5-49_MAXAC.001</strain>
        <strain evidence="8">Ribe_18-Q3-R11-54_MAXAC.001</strain>
    </source>
</reference>
<evidence type="ECO:0000259" key="6">
    <source>
        <dbReference type="Pfam" id="PF01061"/>
    </source>
</evidence>
<feature type="transmembrane region" description="Helical" evidence="5">
    <location>
        <begin position="56"/>
        <end position="80"/>
    </location>
</feature>
<dbReference type="InterPro" id="IPR051784">
    <property type="entry name" value="Nod_factor_ABC_transporter"/>
</dbReference>
<evidence type="ECO:0000256" key="3">
    <source>
        <dbReference type="ARBA" id="ARBA00022989"/>
    </source>
</evidence>
<accession>A0A935M4Q1</accession>
<evidence type="ECO:0000256" key="1">
    <source>
        <dbReference type="ARBA" id="ARBA00004141"/>
    </source>
</evidence>
<keyword evidence="2 5" id="KW-0812">Transmembrane</keyword>
<evidence type="ECO:0000313" key="8">
    <source>
        <dbReference type="EMBL" id="MBL0003866.1"/>
    </source>
</evidence>
<sequence>MLGLAARNWKLFYRDRGVVFFSLLGPLIIIGLYILFLKTTVVPELPVTGSAAEELLNNWIMAGIIASATVTTCLSGYGTMIRDQQSGISKDFTTAPISRSAIIGSYLLNSIVIGTIMSLLTVVVAELYVLAYGGHVMSALQLLKVLGIVVVSVVSAAGVLAVVASLIRTEGAFSGANVAIGAAIGFVVGAYIPIGSLPTEVASVLKTLPSTHSAMLLRQVMLEGPENLAFAGAPASVRSEFDQTMGVVFMVNGSQVTPLQSAAYLVVSGIVGFALAVLIMRARRKGG</sequence>
<evidence type="ECO:0000256" key="5">
    <source>
        <dbReference type="SAM" id="Phobius"/>
    </source>
</evidence>
<feature type="transmembrane region" description="Helical" evidence="5">
    <location>
        <begin position="17"/>
        <end position="36"/>
    </location>
</feature>
<dbReference type="InterPro" id="IPR013525">
    <property type="entry name" value="ABC2_TM"/>
</dbReference>
<dbReference type="Pfam" id="PF01061">
    <property type="entry name" value="ABC2_membrane"/>
    <property type="match status" value="1"/>
</dbReference>
<protein>
    <submittedName>
        <fullName evidence="7">ABC transporter permease</fullName>
    </submittedName>
</protein>
<dbReference type="EMBL" id="JADKGK010000016">
    <property type="protein sequence ID" value="MBL0003866.1"/>
    <property type="molecule type" value="Genomic_DNA"/>
</dbReference>
<comment type="subcellular location">
    <subcellularLocation>
        <location evidence="1">Membrane</location>
        <topology evidence="1">Multi-pass membrane protein</topology>
    </subcellularLocation>
</comment>
<feature type="transmembrane region" description="Helical" evidence="5">
    <location>
        <begin position="262"/>
        <end position="280"/>
    </location>
</feature>
<evidence type="ECO:0000313" key="7">
    <source>
        <dbReference type="EMBL" id="MBK7274420.1"/>
    </source>
</evidence>
<dbReference type="Proteomes" id="UP000886632">
    <property type="component" value="Unassembled WGS sequence"/>
</dbReference>
<dbReference type="AlphaFoldDB" id="A0A935M4Q1"/>
<proteinExistence type="predicted"/>
<feature type="transmembrane region" description="Helical" evidence="5">
    <location>
        <begin position="145"/>
        <end position="167"/>
    </location>
</feature>
<dbReference type="Proteomes" id="UP000726105">
    <property type="component" value="Unassembled WGS sequence"/>
</dbReference>
<organism evidence="7 9">
    <name type="scientific">Candidatus Phosphoribacter hodrii</name>
    <dbReference type="NCBI Taxonomy" id="2953743"/>
    <lineage>
        <taxon>Bacteria</taxon>
        <taxon>Bacillati</taxon>
        <taxon>Actinomycetota</taxon>
        <taxon>Actinomycetes</taxon>
        <taxon>Micrococcales</taxon>
        <taxon>Dermatophilaceae</taxon>
        <taxon>Candidatus Phosphoribacter</taxon>
    </lineage>
</organism>
<keyword evidence="4 5" id="KW-0472">Membrane</keyword>
<gene>
    <name evidence="7" type="ORF">IPI13_15050</name>
    <name evidence="8" type="ORF">IPP00_07680</name>
</gene>
<feature type="transmembrane region" description="Helical" evidence="5">
    <location>
        <begin position="101"/>
        <end position="125"/>
    </location>
</feature>